<protein>
    <submittedName>
        <fullName evidence="2">Uncharacterized protein</fullName>
    </submittedName>
</protein>
<feature type="signal peptide" evidence="1">
    <location>
        <begin position="1"/>
        <end position="20"/>
    </location>
</feature>
<dbReference type="HOGENOM" id="CLU_2118563_0_0_10"/>
<evidence type="ECO:0000256" key="1">
    <source>
        <dbReference type="SAM" id="SignalP"/>
    </source>
</evidence>
<keyword evidence="3" id="KW-1185">Reference proteome</keyword>
<evidence type="ECO:0000313" key="3">
    <source>
        <dbReference type="Proteomes" id="UP000006657"/>
    </source>
</evidence>
<dbReference type="KEGG" id="osp:Odosp_2847"/>
<name>F9Z5S3_ODOSD</name>
<sequence length="114" mass="12595">MMKFSFLAILIMALMSCNNASKTTVRVHLDKPQGEIKPQLITKDSTYVMALDSTNTALFVMAENLKPGYATVVLGRMQVPVYVEPGKSFDVSVKFEGRRMIPAFTGEGAKKMNT</sequence>
<dbReference type="PROSITE" id="PS51257">
    <property type="entry name" value="PROKAR_LIPOPROTEIN"/>
    <property type="match status" value="1"/>
</dbReference>
<reference evidence="2 3" key="1">
    <citation type="journal article" date="2011" name="Stand. Genomic Sci.">
        <title>Complete genome sequence of Odoribacter splanchnicus type strain (1651/6).</title>
        <authorList>
            <consortium name="US DOE Joint Genome Institute (JGI-PGF)"/>
            <person name="Goker M."/>
            <person name="Gronow S."/>
            <person name="Zeytun A."/>
            <person name="Nolan M."/>
            <person name="Lucas S."/>
            <person name="Lapidus A."/>
            <person name="Hammon N."/>
            <person name="Deshpande S."/>
            <person name="Cheng J.F."/>
            <person name="Pitluck S."/>
            <person name="Liolios K."/>
            <person name="Pagani I."/>
            <person name="Ivanova N."/>
            <person name="Mavromatis K."/>
            <person name="Ovchinikova G."/>
            <person name="Pati A."/>
            <person name="Tapia R."/>
            <person name="Han C."/>
            <person name="Goodwin L."/>
            <person name="Chen A."/>
            <person name="Palaniappan K."/>
            <person name="Land M."/>
            <person name="Hauser L."/>
            <person name="Jeffries C.D."/>
            <person name="Brambilla E.M."/>
            <person name="Rohde M."/>
            <person name="Detter J.C."/>
            <person name="Woyke T."/>
            <person name="Bristow J."/>
            <person name="Markowitz V."/>
            <person name="Hugenholtz P."/>
            <person name="Eisen J.A."/>
            <person name="Kyrpides N.C."/>
            <person name="Klenk H.P."/>
        </authorList>
    </citation>
    <scope>NUCLEOTIDE SEQUENCE [LARGE SCALE GENOMIC DNA]</scope>
    <source>
        <strain evidence="3">ATCC 29572 / DSM 20712 / JCM 15291 / NCTC 10825 / 1651/6</strain>
    </source>
</reference>
<evidence type="ECO:0000313" key="2">
    <source>
        <dbReference type="EMBL" id="ADY33824.1"/>
    </source>
</evidence>
<organism evidence="2 3">
    <name type="scientific">Odoribacter splanchnicus (strain ATCC 29572 / DSM 20712 / CIP 104287 / JCM 15291 / NCTC 10825 / 1651/6)</name>
    <name type="common">Bacteroides splanchnicus</name>
    <dbReference type="NCBI Taxonomy" id="709991"/>
    <lineage>
        <taxon>Bacteria</taxon>
        <taxon>Pseudomonadati</taxon>
        <taxon>Bacteroidota</taxon>
        <taxon>Bacteroidia</taxon>
        <taxon>Bacteroidales</taxon>
        <taxon>Odoribacteraceae</taxon>
        <taxon>Odoribacter</taxon>
    </lineage>
</organism>
<gene>
    <name evidence="2" type="ordered locus">Odosp_2847</name>
</gene>
<dbReference type="EMBL" id="CP002544">
    <property type="protein sequence ID" value="ADY33824.1"/>
    <property type="molecule type" value="Genomic_DNA"/>
</dbReference>
<dbReference type="RefSeq" id="WP_013613017.1">
    <property type="nucleotide sequence ID" value="NC_015160.1"/>
</dbReference>
<proteinExistence type="predicted"/>
<dbReference type="GeneID" id="61276071"/>
<feature type="chain" id="PRO_5003391757" evidence="1">
    <location>
        <begin position="21"/>
        <end position="114"/>
    </location>
</feature>
<dbReference type="AlphaFoldDB" id="F9Z5S3"/>
<dbReference type="PaxDb" id="709991-Odosp_2847"/>
<accession>F9Z5S3</accession>
<keyword evidence="1" id="KW-0732">Signal</keyword>
<dbReference type="Proteomes" id="UP000006657">
    <property type="component" value="Chromosome"/>
</dbReference>